<keyword evidence="1" id="KW-0812">Transmembrane</keyword>
<proteinExistence type="predicted"/>
<evidence type="ECO:0000313" key="2">
    <source>
        <dbReference type="EMBL" id="SVD60428.1"/>
    </source>
</evidence>
<keyword evidence="1" id="KW-1133">Transmembrane helix</keyword>
<accession>A0A382WQI2</accession>
<protein>
    <submittedName>
        <fullName evidence="2">Uncharacterized protein</fullName>
    </submittedName>
</protein>
<evidence type="ECO:0000256" key="1">
    <source>
        <dbReference type="SAM" id="Phobius"/>
    </source>
</evidence>
<dbReference type="EMBL" id="UINC01161315">
    <property type="protein sequence ID" value="SVD60428.1"/>
    <property type="molecule type" value="Genomic_DNA"/>
</dbReference>
<feature type="transmembrane region" description="Helical" evidence="1">
    <location>
        <begin position="7"/>
        <end position="26"/>
    </location>
</feature>
<keyword evidence="1" id="KW-0472">Membrane</keyword>
<name>A0A382WQI2_9ZZZZ</name>
<organism evidence="2">
    <name type="scientific">marine metagenome</name>
    <dbReference type="NCBI Taxonomy" id="408172"/>
    <lineage>
        <taxon>unclassified sequences</taxon>
        <taxon>metagenomes</taxon>
        <taxon>ecological metagenomes</taxon>
    </lineage>
</organism>
<sequence length="31" mass="3381">RPRVNGSWFRFAILGVASSSAIAVMIKEVAF</sequence>
<feature type="non-terminal residue" evidence="2">
    <location>
        <position position="1"/>
    </location>
</feature>
<gene>
    <name evidence="2" type="ORF">METZ01_LOCUS413282</name>
</gene>
<dbReference type="AlphaFoldDB" id="A0A382WQI2"/>
<reference evidence="2" key="1">
    <citation type="submission" date="2018-05" db="EMBL/GenBank/DDBJ databases">
        <authorList>
            <person name="Lanie J.A."/>
            <person name="Ng W.-L."/>
            <person name="Kazmierczak K.M."/>
            <person name="Andrzejewski T.M."/>
            <person name="Davidsen T.M."/>
            <person name="Wayne K.J."/>
            <person name="Tettelin H."/>
            <person name="Glass J.I."/>
            <person name="Rusch D."/>
            <person name="Podicherti R."/>
            <person name="Tsui H.-C.T."/>
            <person name="Winkler M.E."/>
        </authorList>
    </citation>
    <scope>NUCLEOTIDE SEQUENCE</scope>
</reference>